<protein>
    <recommendedName>
        <fullName evidence="5">Phosphatase PP2A regulatory subunit A/Splicing factor 3B subunit 1-like HEAT repeat domain-containing protein</fullName>
    </recommendedName>
</protein>
<evidence type="ECO:0000256" key="3">
    <source>
        <dbReference type="PROSITE-ProRule" id="PRU00103"/>
    </source>
</evidence>
<comment type="similarity">
    <text evidence="2">Belongs to the phosphatase 2A regulatory subunit A family.</text>
</comment>
<name>A0A814HV35_9BILA</name>
<feature type="repeat" description="HEAT" evidence="3">
    <location>
        <begin position="244"/>
        <end position="282"/>
    </location>
</feature>
<dbReference type="EMBL" id="CAJNOL010000338">
    <property type="protein sequence ID" value="CAF1014997.1"/>
    <property type="molecule type" value="Genomic_DNA"/>
</dbReference>
<dbReference type="PANTHER" id="PTHR21467">
    <property type="entry name" value="PROTEIN PHOSPHATASE 4 REGULATORY SUBUNIT 4 PPP4R4"/>
    <property type="match status" value="1"/>
</dbReference>
<feature type="domain" description="Phosphatase PP2A regulatory subunit A/Splicing factor 3B subunit 1-like HEAT repeat" evidence="5">
    <location>
        <begin position="199"/>
        <end position="262"/>
    </location>
</feature>
<dbReference type="InterPro" id="IPR016024">
    <property type="entry name" value="ARM-type_fold"/>
</dbReference>
<evidence type="ECO:0000256" key="1">
    <source>
        <dbReference type="ARBA" id="ARBA00022737"/>
    </source>
</evidence>
<accession>A0A814HV35</accession>
<dbReference type="Proteomes" id="UP000663870">
    <property type="component" value="Unassembled WGS sequence"/>
</dbReference>
<evidence type="ECO:0000313" key="7">
    <source>
        <dbReference type="Proteomes" id="UP000663870"/>
    </source>
</evidence>
<keyword evidence="1" id="KW-0677">Repeat</keyword>
<dbReference type="InterPro" id="IPR039918">
    <property type="entry name" value="PPP4R4"/>
</dbReference>
<gene>
    <name evidence="6" type="ORF">JXQ802_LOCUS14859</name>
</gene>
<dbReference type="SUPFAM" id="SSF48371">
    <property type="entry name" value="ARM repeat"/>
    <property type="match status" value="1"/>
</dbReference>
<evidence type="ECO:0000256" key="4">
    <source>
        <dbReference type="SAM" id="MobiDB-lite"/>
    </source>
</evidence>
<dbReference type="GO" id="GO:0008287">
    <property type="term" value="C:protein serine/threonine phosphatase complex"/>
    <property type="evidence" value="ECO:0007669"/>
    <property type="project" value="TreeGrafter"/>
</dbReference>
<feature type="compositionally biased region" description="Polar residues" evidence="4">
    <location>
        <begin position="770"/>
        <end position="789"/>
    </location>
</feature>
<evidence type="ECO:0000313" key="6">
    <source>
        <dbReference type="EMBL" id="CAF1014997.1"/>
    </source>
</evidence>
<proteinExistence type="inferred from homology"/>
<dbReference type="Gene3D" id="1.25.10.10">
    <property type="entry name" value="Leucine-rich Repeat Variant"/>
    <property type="match status" value="1"/>
</dbReference>
<dbReference type="InterPro" id="IPR021133">
    <property type="entry name" value="HEAT_type_2"/>
</dbReference>
<dbReference type="Pfam" id="PF22646">
    <property type="entry name" value="PPP2R1A-like_HEAT"/>
    <property type="match status" value="1"/>
</dbReference>
<comment type="caution">
    <text evidence="6">The sequence shown here is derived from an EMBL/GenBank/DDBJ whole genome shotgun (WGS) entry which is preliminary data.</text>
</comment>
<dbReference type="GO" id="GO:0019888">
    <property type="term" value="F:protein phosphatase regulator activity"/>
    <property type="evidence" value="ECO:0007669"/>
    <property type="project" value="TreeGrafter"/>
</dbReference>
<feature type="repeat" description="HEAT" evidence="3">
    <location>
        <begin position="205"/>
        <end position="243"/>
    </location>
</feature>
<keyword evidence="7" id="KW-1185">Reference proteome</keyword>
<dbReference type="AlphaFoldDB" id="A0A814HV35"/>
<dbReference type="GO" id="GO:0005829">
    <property type="term" value="C:cytosol"/>
    <property type="evidence" value="ECO:0007669"/>
    <property type="project" value="TreeGrafter"/>
</dbReference>
<sequence>MSRNISNVRRKDDLDEYWFEKIAVTTKTAEEIREHTIQEDLPPVARTLTMLDSRCDIQRGVGIRSIPSVIISDRDETFRRILPIFKLIIEQTVDSGEHSVAAETIVSLIQQQSLSYSEFMSLFSQTICTLLFPATTNRFSLDFGDIWCQTLCNIIDAFPNTTSFTSLLDLIFNNSLHGSYVRDRLAIILAKLSCRLNSQIIENRLLPVFKNFINDTNADIRALACQKLPILAQSFDYSQILNLILPLLVILSKDDNLTVRQTCFESLLDLSNNFDDSRSIEQISEMIISLIKFGLSSRTSKFVTTIALRLSDLCHALIIFQIDEYKFIYEVFLRLSQEKNFPECRLACAKHFSSIIDYLGHDELTNELEKLFFDLCHDNDTKICSIMPSTIINLTKLYNNNNNKEEKYMSIIWNGFLLLLNNSHFDVMLSLARNLLNIFIAFSRDENEGFLHGSICSIPTIADSETFINQLLEYERRIFENTLSWRSCILCLQAFVHLSYLLSSEQIQTKILPRILSRIYSKQVCVREIAVDSYVQLLRKIPRRSIRRGAFQKLKTDLLFNKSYQWRIMYIRVCRQILVHYSKRFFKENFLDTILSIEYDPVLSVRIQLVPLLIEIKSILRLPADSQSILKIETMMEYFLADKTLTLHDLANNGLLQLDQIRSYNILPVFSNHSSDDNNDKKKENEEYSLDEIDISSRRSLSKSNDQYTISKRLTDTSISNKQTTPLRSARLLKTSLDIPQRKSSLPADTNNEMKDNKISLIKQRRRQTFTDNTMSTTSSRLSNQTPTKKNSKCKNI</sequence>
<evidence type="ECO:0000256" key="2">
    <source>
        <dbReference type="ARBA" id="ARBA00038332"/>
    </source>
</evidence>
<organism evidence="6 7">
    <name type="scientific">Rotaria sordida</name>
    <dbReference type="NCBI Taxonomy" id="392033"/>
    <lineage>
        <taxon>Eukaryota</taxon>
        <taxon>Metazoa</taxon>
        <taxon>Spiralia</taxon>
        <taxon>Gnathifera</taxon>
        <taxon>Rotifera</taxon>
        <taxon>Eurotatoria</taxon>
        <taxon>Bdelloidea</taxon>
        <taxon>Philodinida</taxon>
        <taxon>Philodinidae</taxon>
        <taxon>Rotaria</taxon>
    </lineage>
</organism>
<reference evidence="6" key="1">
    <citation type="submission" date="2021-02" db="EMBL/GenBank/DDBJ databases">
        <authorList>
            <person name="Nowell W R."/>
        </authorList>
    </citation>
    <scope>NUCLEOTIDE SEQUENCE</scope>
</reference>
<dbReference type="PANTHER" id="PTHR21467:SF0">
    <property type="entry name" value="SERINE_THREONINE-PROTEIN PHOSPHATASE 4 REGULATORY SUBUNIT 4"/>
    <property type="match status" value="1"/>
</dbReference>
<evidence type="ECO:0000259" key="5">
    <source>
        <dbReference type="Pfam" id="PF22646"/>
    </source>
</evidence>
<dbReference type="InterPro" id="IPR011989">
    <property type="entry name" value="ARM-like"/>
</dbReference>
<dbReference type="InterPro" id="IPR054573">
    <property type="entry name" value="PP2A/SF3B1-like_HEAT"/>
</dbReference>
<feature type="region of interest" description="Disordered" evidence="4">
    <location>
        <begin position="764"/>
        <end position="797"/>
    </location>
</feature>
<dbReference type="PROSITE" id="PS50077">
    <property type="entry name" value="HEAT_REPEAT"/>
    <property type="match status" value="2"/>
</dbReference>